<evidence type="ECO:0000313" key="2">
    <source>
        <dbReference type="EMBL" id="KTD07008.1"/>
    </source>
</evidence>
<evidence type="ECO:0000256" key="1">
    <source>
        <dbReference type="SAM" id="SignalP"/>
    </source>
</evidence>
<keyword evidence="1" id="KW-0732">Signal</keyword>
<organism evidence="2 4">
    <name type="scientific">Legionella jamestowniensis</name>
    <dbReference type="NCBI Taxonomy" id="455"/>
    <lineage>
        <taxon>Bacteria</taxon>
        <taxon>Pseudomonadati</taxon>
        <taxon>Pseudomonadota</taxon>
        <taxon>Gammaproteobacteria</taxon>
        <taxon>Legionellales</taxon>
        <taxon>Legionellaceae</taxon>
        <taxon>Legionella</taxon>
    </lineage>
</organism>
<feature type="chain" id="PRO_5006914037" description="Secreted protein" evidence="1">
    <location>
        <begin position="24"/>
        <end position="171"/>
    </location>
</feature>
<evidence type="ECO:0000313" key="3">
    <source>
        <dbReference type="EMBL" id="OCH96761.1"/>
    </source>
</evidence>
<dbReference type="EMBL" id="LNYG01000013">
    <property type="protein sequence ID" value="KTD07008.1"/>
    <property type="molecule type" value="Genomic_DNA"/>
</dbReference>
<accession>A0A0W0UGF7</accession>
<gene>
    <name evidence="3" type="ORF">A8135_06285</name>
    <name evidence="2" type="ORF">Ljam_1203</name>
</gene>
<reference evidence="2 4" key="1">
    <citation type="submission" date="2015-11" db="EMBL/GenBank/DDBJ databases">
        <title>Genomic analysis of 38 Legionella species identifies large and diverse effector repertoires.</title>
        <authorList>
            <person name="Burstein D."/>
            <person name="Amaro F."/>
            <person name="Zusman T."/>
            <person name="Lifshitz Z."/>
            <person name="Cohen O."/>
            <person name="Gilbert J.A."/>
            <person name="Pupko T."/>
            <person name="Shuman H.A."/>
            <person name="Segal G."/>
        </authorList>
    </citation>
    <scope>NUCLEOTIDE SEQUENCE [LARGE SCALE GENOMIC DNA]</scope>
    <source>
        <strain evidence="2 4">JA-26-G1-E2</strain>
    </source>
</reference>
<evidence type="ECO:0000313" key="4">
    <source>
        <dbReference type="Proteomes" id="UP000054715"/>
    </source>
</evidence>
<protein>
    <recommendedName>
        <fullName evidence="6">Secreted protein</fullName>
    </recommendedName>
</protein>
<dbReference type="AlphaFoldDB" id="A0A0W0UGF7"/>
<name>A0A0W0UGF7_9GAMM</name>
<dbReference type="EMBL" id="LYOZ01000053">
    <property type="protein sequence ID" value="OCH96761.1"/>
    <property type="molecule type" value="Genomic_DNA"/>
</dbReference>
<reference evidence="3 5" key="2">
    <citation type="submission" date="2016-05" db="EMBL/GenBank/DDBJ databases">
        <authorList>
            <person name="Prochazka B."/>
            <person name="Indra A."/>
            <person name="Hasenberger P."/>
            <person name="Blaschitz M."/>
            <person name="Wagner L."/>
            <person name="Wewalka G."/>
            <person name="Sorschag S."/>
            <person name="Schmid D."/>
            <person name="Ruppitsch W."/>
        </authorList>
    </citation>
    <scope>NUCLEOTIDE SEQUENCE [LARGE SCALE GENOMIC DNA]</scope>
    <source>
        <strain evidence="3 5">974010_12</strain>
    </source>
</reference>
<keyword evidence="5" id="KW-1185">Reference proteome</keyword>
<sequence length="171" mass="19232">MVIKIKTILLGIVLFSFALATFAASDVLLSASAGCFNEKKLKTIAKEIETSFEKNICANGIKPMQVQWISSTALPQIMNKSFLGVEPPPNWQILTEELMHDCFKEGDLCTETTQKQVVGCMQIKAPTILLQWGPWLAENCKTINKEVIEKWANKKQKVLELIKEFQVQSTQ</sequence>
<feature type="signal peptide" evidence="1">
    <location>
        <begin position="1"/>
        <end position="23"/>
    </location>
</feature>
<proteinExistence type="predicted"/>
<dbReference type="Proteomes" id="UP000093336">
    <property type="component" value="Unassembled WGS sequence"/>
</dbReference>
<dbReference type="RefSeq" id="WP_058449228.1">
    <property type="nucleotide sequence ID" value="NZ_CAAAJF010000010.1"/>
</dbReference>
<dbReference type="Proteomes" id="UP000054715">
    <property type="component" value="Unassembled WGS sequence"/>
</dbReference>
<dbReference type="OrthoDB" id="5648079at2"/>
<evidence type="ECO:0008006" key="6">
    <source>
        <dbReference type="Google" id="ProtNLM"/>
    </source>
</evidence>
<dbReference type="PATRIC" id="fig|455.5.peg.1271"/>
<evidence type="ECO:0000313" key="5">
    <source>
        <dbReference type="Proteomes" id="UP000093336"/>
    </source>
</evidence>
<comment type="caution">
    <text evidence="2">The sequence shown here is derived from an EMBL/GenBank/DDBJ whole genome shotgun (WGS) entry which is preliminary data.</text>
</comment>